<dbReference type="GO" id="GO:0045071">
    <property type="term" value="P:negative regulation of viral genome replication"/>
    <property type="evidence" value="ECO:0007669"/>
    <property type="project" value="TreeGrafter"/>
</dbReference>
<dbReference type="Proteomes" id="UP000326458">
    <property type="component" value="Unassembled WGS sequence"/>
</dbReference>
<dbReference type="GO" id="GO:0005886">
    <property type="term" value="C:plasma membrane"/>
    <property type="evidence" value="ECO:0007669"/>
    <property type="project" value="TreeGrafter"/>
</dbReference>
<proteinExistence type="inferred from homology"/>
<keyword evidence="5 6" id="KW-0472">Membrane</keyword>
<protein>
    <recommendedName>
        <fullName evidence="9">Interferon-induced transmembrane protein 3</fullName>
    </recommendedName>
</protein>
<gene>
    <name evidence="7" type="ORF">FD754_003950</name>
</gene>
<keyword evidence="3 6" id="KW-0812">Transmembrane</keyword>
<dbReference type="InterPro" id="IPR051517">
    <property type="entry name" value="IFITM_antiviral_protein"/>
</dbReference>
<evidence type="ECO:0000256" key="6">
    <source>
        <dbReference type="SAM" id="Phobius"/>
    </source>
</evidence>
<keyword evidence="4 6" id="KW-1133">Transmembrane helix</keyword>
<evidence type="ECO:0000256" key="4">
    <source>
        <dbReference type="ARBA" id="ARBA00022989"/>
    </source>
</evidence>
<dbReference type="GO" id="GO:0034341">
    <property type="term" value="P:response to type II interferon"/>
    <property type="evidence" value="ECO:0007669"/>
    <property type="project" value="TreeGrafter"/>
</dbReference>
<organism evidence="7 8">
    <name type="scientific">Muntiacus muntjak</name>
    <name type="common">Barking deer</name>
    <name type="synonym">Indian muntjac</name>
    <dbReference type="NCBI Taxonomy" id="9888"/>
    <lineage>
        <taxon>Eukaryota</taxon>
        <taxon>Metazoa</taxon>
        <taxon>Chordata</taxon>
        <taxon>Craniata</taxon>
        <taxon>Vertebrata</taxon>
        <taxon>Euteleostomi</taxon>
        <taxon>Mammalia</taxon>
        <taxon>Eutheria</taxon>
        <taxon>Laurasiatheria</taxon>
        <taxon>Artiodactyla</taxon>
        <taxon>Ruminantia</taxon>
        <taxon>Pecora</taxon>
        <taxon>Cervidae</taxon>
        <taxon>Muntiacinae</taxon>
        <taxon>Muntiacus</taxon>
    </lineage>
</organism>
<dbReference type="GO" id="GO:0035455">
    <property type="term" value="P:response to interferon-alpha"/>
    <property type="evidence" value="ECO:0007669"/>
    <property type="project" value="TreeGrafter"/>
</dbReference>
<dbReference type="AlphaFoldDB" id="A0A5N3WE95"/>
<dbReference type="EMBL" id="VCEA01000001">
    <property type="protein sequence ID" value="KAB0359794.1"/>
    <property type="molecule type" value="Genomic_DNA"/>
</dbReference>
<sequence length="146" mass="15705">MNRTSQPFFTGAHGAVTPAYEVLKEEHEVAVLGAPQSQAPVTTTVINIRSETAVPDHIVWSLFNTIFMNCCCLGFVAFAYSVKSRDRKMVGDITGAQSYASTAKCLNICALVLGLLLIIILIIIVSTGSLMILQALSELIQNHGGH</sequence>
<comment type="caution">
    <text evidence="7">The sequence shown here is derived from an EMBL/GenBank/DDBJ whole genome shotgun (WGS) entry which is preliminary data.</text>
</comment>
<evidence type="ECO:0000313" key="8">
    <source>
        <dbReference type="Proteomes" id="UP000326458"/>
    </source>
</evidence>
<dbReference type="GO" id="GO:0051607">
    <property type="term" value="P:defense response to virus"/>
    <property type="evidence" value="ECO:0007669"/>
    <property type="project" value="TreeGrafter"/>
</dbReference>
<dbReference type="InterPro" id="IPR007593">
    <property type="entry name" value="CD225/Dispanin_fam"/>
</dbReference>
<keyword evidence="8" id="KW-1185">Reference proteome</keyword>
<dbReference type="GO" id="GO:0035456">
    <property type="term" value="P:response to interferon-beta"/>
    <property type="evidence" value="ECO:0007669"/>
    <property type="project" value="TreeGrafter"/>
</dbReference>
<evidence type="ECO:0008006" key="9">
    <source>
        <dbReference type="Google" id="ProtNLM"/>
    </source>
</evidence>
<reference evidence="7 8" key="1">
    <citation type="submission" date="2019-06" db="EMBL/GenBank/DDBJ databases">
        <title>Discovery of a novel chromosome fission-fusion reversal in muntjac.</title>
        <authorList>
            <person name="Mudd A.B."/>
            <person name="Bredeson J.V."/>
            <person name="Baum R."/>
            <person name="Hockemeyer D."/>
            <person name="Rokhsar D.S."/>
        </authorList>
    </citation>
    <scope>NUCLEOTIDE SEQUENCE [LARGE SCALE GENOMIC DNA]</scope>
    <source>
        <strain evidence="7">UTSW_UCB_Mm</strain>
        <tissue evidence="7">Fibroblast cell line</tissue>
    </source>
</reference>
<evidence type="ECO:0000256" key="5">
    <source>
        <dbReference type="ARBA" id="ARBA00023136"/>
    </source>
</evidence>
<feature type="transmembrane region" description="Helical" evidence="6">
    <location>
        <begin position="108"/>
        <end position="133"/>
    </location>
</feature>
<dbReference type="PANTHER" id="PTHR13999">
    <property type="entry name" value="INTERFERON INDUCIBLE TRANSMEMBRANE PROTEIN"/>
    <property type="match status" value="1"/>
</dbReference>
<comment type="subcellular location">
    <subcellularLocation>
        <location evidence="1">Membrane</location>
    </subcellularLocation>
</comment>
<evidence type="ECO:0000256" key="3">
    <source>
        <dbReference type="ARBA" id="ARBA00022692"/>
    </source>
</evidence>
<comment type="similarity">
    <text evidence="2">Belongs to the CD225/Dispanin family.</text>
</comment>
<evidence type="ECO:0000256" key="2">
    <source>
        <dbReference type="ARBA" id="ARBA00006843"/>
    </source>
</evidence>
<name>A0A5N3WE95_MUNMU</name>
<dbReference type="GO" id="GO:0060337">
    <property type="term" value="P:type I interferon-mediated signaling pathway"/>
    <property type="evidence" value="ECO:0007669"/>
    <property type="project" value="TreeGrafter"/>
</dbReference>
<evidence type="ECO:0000313" key="7">
    <source>
        <dbReference type="EMBL" id="KAB0359794.1"/>
    </source>
</evidence>
<feature type="transmembrane region" description="Helical" evidence="6">
    <location>
        <begin position="58"/>
        <end position="80"/>
    </location>
</feature>
<evidence type="ECO:0000256" key="1">
    <source>
        <dbReference type="ARBA" id="ARBA00004370"/>
    </source>
</evidence>
<accession>A0A5N3WE95</accession>
<dbReference type="PANTHER" id="PTHR13999:SF4">
    <property type="entry name" value="INTERFERON-INDUCED TRANSMEMBRANE PROTEIN 3"/>
    <property type="match status" value="1"/>
</dbReference>
<dbReference type="GO" id="GO:0046597">
    <property type="term" value="P:host-mediated suppression of symbiont invasion"/>
    <property type="evidence" value="ECO:0007669"/>
    <property type="project" value="TreeGrafter"/>
</dbReference>
<dbReference type="Pfam" id="PF04505">
    <property type="entry name" value="CD225"/>
    <property type="match status" value="1"/>
</dbReference>